<accession>A0A364XXI4</accession>
<dbReference type="InterPro" id="IPR003594">
    <property type="entry name" value="HATPase_dom"/>
</dbReference>
<protein>
    <recommendedName>
        <fullName evidence="2">histidine kinase</fullName>
        <ecNumber evidence="2">2.7.13.3</ecNumber>
    </recommendedName>
</protein>
<dbReference type="EC" id="2.7.13.3" evidence="2"/>
<dbReference type="InterPro" id="IPR004358">
    <property type="entry name" value="Sig_transdc_His_kin-like_C"/>
</dbReference>
<dbReference type="CDD" id="cd00130">
    <property type="entry name" value="PAS"/>
    <property type="match status" value="1"/>
</dbReference>
<dbReference type="InterPro" id="IPR036890">
    <property type="entry name" value="HATPase_C_sf"/>
</dbReference>
<dbReference type="PRINTS" id="PR00344">
    <property type="entry name" value="BCTRLSENSOR"/>
</dbReference>
<keyword evidence="6" id="KW-0175">Coiled coil</keyword>
<dbReference type="Pfam" id="PF08447">
    <property type="entry name" value="PAS_3"/>
    <property type="match status" value="1"/>
</dbReference>
<dbReference type="Pfam" id="PF02518">
    <property type="entry name" value="HATPase_c"/>
    <property type="match status" value="1"/>
</dbReference>
<dbReference type="PROSITE" id="PS50112">
    <property type="entry name" value="PAS"/>
    <property type="match status" value="1"/>
</dbReference>
<evidence type="ECO:0000256" key="1">
    <source>
        <dbReference type="ARBA" id="ARBA00000085"/>
    </source>
</evidence>
<dbReference type="InterPro" id="IPR000700">
    <property type="entry name" value="PAS-assoc_C"/>
</dbReference>
<dbReference type="Gene3D" id="1.10.287.130">
    <property type="match status" value="1"/>
</dbReference>
<dbReference type="SMART" id="SM00091">
    <property type="entry name" value="PAS"/>
    <property type="match status" value="1"/>
</dbReference>
<reference evidence="10 11" key="1">
    <citation type="submission" date="2018-06" db="EMBL/GenBank/DDBJ databases">
        <title>Chryseolinea flavus sp. nov., a member of the phylum Bacteroidetes isolated from soil.</title>
        <authorList>
            <person name="Li Y."/>
            <person name="Wang J."/>
        </authorList>
    </citation>
    <scope>NUCLEOTIDE SEQUENCE [LARGE SCALE GENOMIC DNA]</scope>
    <source>
        <strain evidence="10 11">SDU1-6</strain>
    </source>
</reference>
<dbReference type="InterPro" id="IPR003661">
    <property type="entry name" value="HisK_dim/P_dom"/>
</dbReference>
<comment type="catalytic activity">
    <reaction evidence="1">
        <text>ATP + protein L-histidine = ADP + protein N-phospho-L-histidine.</text>
        <dbReference type="EC" id="2.7.13.3"/>
    </reaction>
</comment>
<evidence type="ECO:0000256" key="6">
    <source>
        <dbReference type="SAM" id="Coils"/>
    </source>
</evidence>
<dbReference type="SMART" id="SM00388">
    <property type="entry name" value="HisKA"/>
    <property type="match status" value="1"/>
</dbReference>
<dbReference type="Gene3D" id="3.30.450.20">
    <property type="entry name" value="PAS domain"/>
    <property type="match status" value="1"/>
</dbReference>
<comment type="caution">
    <text evidence="10">The sequence shown here is derived from an EMBL/GenBank/DDBJ whole genome shotgun (WGS) entry which is preliminary data.</text>
</comment>
<gene>
    <name evidence="10" type="ORF">DQQ10_22085</name>
</gene>
<evidence type="ECO:0000256" key="5">
    <source>
        <dbReference type="ARBA" id="ARBA00022777"/>
    </source>
</evidence>
<sequence length="552" mass="63366">MKEIVRVKLENEMDLILAHKRAMKLCELTGFSLMVQTSLATAVSEIARCAIEHGQNAVLILGIDVLTGGRKILKIVVQDPSDFSGRATEAIFYAKRLVDEIETIKSSKETKIILKQQLNFGGTITDTKVDTFVKYFQNEPPLSPYDELRRKNLLLQDLADKLKESESDYQVLTDTLPIMMFSVNNRGVISYTNRWLQDYLGATPKELTNVSWQNFVHTSDYSQFSKDLSNAIQRQVALKGQYRFREKSTGEFLWHILSVIPLKNEKDIVTRWIGFIADINAQKLVEQTLKDNRGLKEAQEQLFINQRELQQKIIELNRSNYELEQFAHLASHDLQEPLRKLFFYSDVLRKRYATIIDDAGVTMINNMNLAASRMKELISDLLSYSQLQQQKLEFEPVDLNAVMEEIMRDLDFIIRDKNAKIEVDALPIITGNKLRLRQLFTNLISNALKYSKKDVHPIIKVSIVLPEPDRVLINVRDNGIGFEDQYRERIFGLFERLHTRDQFPGTGIGLSICKRIAELHHGTIAASSIVNEYALFEVTLPVNQNLNLALND</sequence>
<dbReference type="RefSeq" id="WP_112749105.1">
    <property type="nucleotide sequence ID" value="NZ_QMFY01000015.1"/>
</dbReference>
<dbReference type="EMBL" id="QMFY01000015">
    <property type="protein sequence ID" value="RAV98708.1"/>
    <property type="molecule type" value="Genomic_DNA"/>
</dbReference>
<dbReference type="PANTHER" id="PTHR43304">
    <property type="entry name" value="PHYTOCHROME-LIKE PROTEIN CPH1"/>
    <property type="match status" value="1"/>
</dbReference>
<dbReference type="InterPro" id="IPR000014">
    <property type="entry name" value="PAS"/>
</dbReference>
<dbReference type="FunFam" id="3.30.565.10:FF:000006">
    <property type="entry name" value="Sensor histidine kinase WalK"/>
    <property type="match status" value="1"/>
</dbReference>
<evidence type="ECO:0000259" key="8">
    <source>
        <dbReference type="PROSITE" id="PS50112"/>
    </source>
</evidence>
<dbReference type="OrthoDB" id="9766459at2"/>
<dbReference type="InterPro" id="IPR052162">
    <property type="entry name" value="Sensor_kinase/Photoreceptor"/>
</dbReference>
<evidence type="ECO:0000313" key="11">
    <source>
        <dbReference type="Proteomes" id="UP000251889"/>
    </source>
</evidence>
<feature type="domain" description="PAC" evidence="9">
    <location>
        <begin position="238"/>
        <end position="291"/>
    </location>
</feature>
<dbReference type="PANTHER" id="PTHR43304:SF1">
    <property type="entry name" value="PAC DOMAIN-CONTAINING PROTEIN"/>
    <property type="match status" value="1"/>
</dbReference>
<keyword evidence="3" id="KW-0597">Phosphoprotein</keyword>
<evidence type="ECO:0000256" key="3">
    <source>
        <dbReference type="ARBA" id="ARBA00022553"/>
    </source>
</evidence>
<feature type="domain" description="Histidine kinase" evidence="7">
    <location>
        <begin position="329"/>
        <end position="544"/>
    </location>
</feature>
<name>A0A364XXI4_9BACT</name>
<dbReference type="InterPro" id="IPR005467">
    <property type="entry name" value="His_kinase_dom"/>
</dbReference>
<dbReference type="SUPFAM" id="SSF55874">
    <property type="entry name" value="ATPase domain of HSP90 chaperone/DNA topoisomerase II/histidine kinase"/>
    <property type="match status" value="1"/>
</dbReference>
<proteinExistence type="predicted"/>
<keyword evidence="4" id="KW-0808">Transferase</keyword>
<keyword evidence="5 10" id="KW-0418">Kinase</keyword>
<evidence type="ECO:0000313" key="10">
    <source>
        <dbReference type="EMBL" id="RAV98708.1"/>
    </source>
</evidence>
<dbReference type="NCBIfam" id="TIGR00229">
    <property type="entry name" value="sensory_box"/>
    <property type="match status" value="1"/>
</dbReference>
<organism evidence="10 11">
    <name type="scientific">Pseudochryseolinea flava</name>
    <dbReference type="NCBI Taxonomy" id="2059302"/>
    <lineage>
        <taxon>Bacteria</taxon>
        <taxon>Pseudomonadati</taxon>
        <taxon>Bacteroidota</taxon>
        <taxon>Cytophagia</taxon>
        <taxon>Cytophagales</taxon>
        <taxon>Fulvivirgaceae</taxon>
        <taxon>Pseudochryseolinea</taxon>
    </lineage>
</organism>
<dbReference type="InterPro" id="IPR036097">
    <property type="entry name" value="HisK_dim/P_sf"/>
</dbReference>
<dbReference type="PROSITE" id="PS50113">
    <property type="entry name" value="PAC"/>
    <property type="match status" value="1"/>
</dbReference>
<feature type="coiled-coil region" evidence="6">
    <location>
        <begin position="145"/>
        <end position="175"/>
    </location>
</feature>
<evidence type="ECO:0000259" key="9">
    <source>
        <dbReference type="PROSITE" id="PS50113"/>
    </source>
</evidence>
<dbReference type="SMART" id="SM00086">
    <property type="entry name" value="PAC"/>
    <property type="match status" value="1"/>
</dbReference>
<dbReference type="Gene3D" id="3.30.565.10">
    <property type="entry name" value="Histidine kinase-like ATPase, C-terminal domain"/>
    <property type="match status" value="1"/>
</dbReference>
<dbReference type="Proteomes" id="UP000251889">
    <property type="component" value="Unassembled WGS sequence"/>
</dbReference>
<keyword evidence="11" id="KW-1185">Reference proteome</keyword>
<dbReference type="AlphaFoldDB" id="A0A364XXI4"/>
<feature type="domain" description="PAS" evidence="8">
    <location>
        <begin position="165"/>
        <end position="235"/>
    </location>
</feature>
<dbReference type="SUPFAM" id="SSF55785">
    <property type="entry name" value="PYP-like sensor domain (PAS domain)"/>
    <property type="match status" value="1"/>
</dbReference>
<dbReference type="InterPro" id="IPR035965">
    <property type="entry name" value="PAS-like_dom_sf"/>
</dbReference>
<evidence type="ECO:0000256" key="4">
    <source>
        <dbReference type="ARBA" id="ARBA00022679"/>
    </source>
</evidence>
<dbReference type="GO" id="GO:0000155">
    <property type="term" value="F:phosphorelay sensor kinase activity"/>
    <property type="evidence" value="ECO:0007669"/>
    <property type="project" value="InterPro"/>
</dbReference>
<evidence type="ECO:0000256" key="2">
    <source>
        <dbReference type="ARBA" id="ARBA00012438"/>
    </source>
</evidence>
<dbReference type="CDD" id="cd00082">
    <property type="entry name" value="HisKA"/>
    <property type="match status" value="1"/>
</dbReference>
<dbReference type="InterPro" id="IPR001610">
    <property type="entry name" value="PAC"/>
</dbReference>
<dbReference type="SUPFAM" id="SSF47384">
    <property type="entry name" value="Homodimeric domain of signal transducing histidine kinase"/>
    <property type="match status" value="1"/>
</dbReference>
<evidence type="ECO:0000259" key="7">
    <source>
        <dbReference type="PROSITE" id="PS50109"/>
    </source>
</evidence>
<dbReference type="PROSITE" id="PS50109">
    <property type="entry name" value="HIS_KIN"/>
    <property type="match status" value="1"/>
</dbReference>
<dbReference type="InterPro" id="IPR013655">
    <property type="entry name" value="PAS_fold_3"/>
</dbReference>
<dbReference type="SMART" id="SM00387">
    <property type="entry name" value="HATPase_c"/>
    <property type="match status" value="1"/>
</dbReference>